<dbReference type="PANTHER" id="PTHR43580:SF2">
    <property type="entry name" value="CYTOKINE-LIKE NUCLEAR FACTOR N-PAC"/>
    <property type="match status" value="1"/>
</dbReference>
<comment type="caution">
    <text evidence="5">The sequence shown here is derived from an EMBL/GenBank/DDBJ whole genome shotgun (WGS) entry which is preliminary data.</text>
</comment>
<dbReference type="RefSeq" id="WP_073793049.1">
    <property type="nucleotide sequence ID" value="NZ_LFBV01000008.1"/>
</dbReference>
<proteinExistence type="inferred from homology"/>
<feature type="domain" description="NADPH-dependent reductive aminase-like C-terminal" evidence="4">
    <location>
        <begin position="174"/>
        <end position="300"/>
    </location>
</feature>
<dbReference type="Pfam" id="PF03446">
    <property type="entry name" value="NAD_binding_2"/>
    <property type="match status" value="1"/>
</dbReference>
<protein>
    <submittedName>
        <fullName evidence="5">6-phosphogluconate dehydrogenase</fullName>
    </submittedName>
</protein>
<dbReference type="Proteomes" id="UP000186455">
    <property type="component" value="Unassembled WGS sequence"/>
</dbReference>
<dbReference type="InterPro" id="IPR013328">
    <property type="entry name" value="6PGD_dom2"/>
</dbReference>
<dbReference type="STRING" id="1048205.AB852_27980"/>
<comment type="similarity">
    <text evidence="1">Belongs to the HIBADH-related family.</text>
</comment>
<dbReference type="Pfam" id="PF21761">
    <property type="entry name" value="RedAm-like_C"/>
    <property type="match status" value="1"/>
</dbReference>
<feature type="domain" description="6-phosphogluconate dehydrogenase NADP-binding" evidence="3">
    <location>
        <begin position="19"/>
        <end position="167"/>
    </location>
</feature>
<accession>A0A1Q4V2F7</accession>
<evidence type="ECO:0000259" key="3">
    <source>
        <dbReference type="Pfam" id="PF03446"/>
    </source>
</evidence>
<dbReference type="InterPro" id="IPR006115">
    <property type="entry name" value="6PGDH_NADP-bd"/>
</dbReference>
<dbReference type="InterPro" id="IPR048666">
    <property type="entry name" value="RedAm-like_C"/>
</dbReference>
<evidence type="ECO:0000256" key="1">
    <source>
        <dbReference type="ARBA" id="ARBA00009080"/>
    </source>
</evidence>
<dbReference type="InterPro" id="IPR015815">
    <property type="entry name" value="HIBADH-related"/>
</dbReference>
<dbReference type="GO" id="GO:0050661">
    <property type="term" value="F:NADP binding"/>
    <property type="evidence" value="ECO:0007669"/>
    <property type="project" value="InterPro"/>
</dbReference>
<dbReference type="AlphaFoldDB" id="A0A1Q4V2F7"/>
<dbReference type="InterPro" id="IPR036291">
    <property type="entry name" value="NAD(P)-bd_dom_sf"/>
</dbReference>
<organism evidence="5 6">
    <name type="scientific">Streptomyces uncialis</name>
    <dbReference type="NCBI Taxonomy" id="1048205"/>
    <lineage>
        <taxon>Bacteria</taxon>
        <taxon>Bacillati</taxon>
        <taxon>Actinomycetota</taxon>
        <taxon>Actinomycetes</taxon>
        <taxon>Kitasatosporales</taxon>
        <taxon>Streptomycetaceae</taxon>
        <taxon>Streptomyces</taxon>
    </lineage>
</organism>
<keyword evidence="6" id="KW-1185">Reference proteome</keyword>
<dbReference type="PIRSF" id="PIRSF000103">
    <property type="entry name" value="HIBADH"/>
    <property type="match status" value="1"/>
</dbReference>
<gene>
    <name evidence="5" type="ORF">AB852_27980</name>
</gene>
<dbReference type="EMBL" id="LFBV01000008">
    <property type="protein sequence ID" value="OKH92052.1"/>
    <property type="molecule type" value="Genomic_DNA"/>
</dbReference>
<dbReference type="GO" id="GO:0016491">
    <property type="term" value="F:oxidoreductase activity"/>
    <property type="evidence" value="ECO:0007669"/>
    <property type="project" value="UniProtKB-KW"/>
</dbReference>
<name>A0A1Q4V2F7_9ACTN</name>
<reference evidence="5 6" key="1">
    <citation type="submission" date="2015-06" db="EMBL/GenBank/DDBJ databases">
        <title>Cloning and characterization of the uncialamcin biosynthetic gene cluster.</title>
        <authorList>
            <person name="Yan X."/>
            <person name="Huang T."/>
            <person name="Ge H."/>
            <person name="Shen B."/>
        </authorList>
    </citation>
    <scope>NUCLEOTIDE SEQUENCE [LARGE SCALE GENOMIC DNA]</scope>
    <source>
        <strain evidence="5 6">DCA2648</strain>
    </source>
</reference>
<dbReference type="Gene3D" id="3.40.50.720">
    <property type="entry name" value="NAD(P)-binding Rossmann-like Domain"/>
    <property type="match status" value="1"/>
</dbReference>
<evidence type="ECO:0000259" key="4">
    <source>
        <dbReference type="Pfam" id="PF21761"/>
    </source>
</evidence>
<evidence type="ECO:0000256" key="2">
    <source>
        <dbReference type="ARBA" id="ARBA00023002"/>
    </source>
</evidence>
<dbReference type="PANTHER" id="PTHR43580">
    <property type="entry name" value="OXIDOREDUCTASE GLYR1-RELATED"/>
    <property type="match status" value="1"/>
</dbReference>
<keyword evidence="2" id="KW-0560">Oxidoreductase</keyword>
<evidence type="ECO:0000313" key="6">
    <source>
        <dbReference type="Proteomes" id="UP000186455"/>
    </source>
</evidence>
<sequence length="301" mass="30898">MPAPETTATTSPDPAPAHVSVIGLGMMGSALAAALLKAGHQVTVWNRNPAKTGILTAQGAFPAQSPAAAIEAGELTILCLTTYDDVTGLLTPIAASLKGRVLANLTNGTPAQARELAAWTAEQGAAYLDGGIMAVPQMIATPAGYILYSGDERAYEAHRPTLAALGGTRWTGTDPGYAALYDLALLTGMYGMVMGVTQAYAMIRSENIPATDFAPLLADWVTAMTQGAVPGIAAALDSGDHLTDVSSLAVNQAAIGGFLDAFAAQGVSPAFFEPLRDLLDRSVAEGHSADGFSRLVELLGK</sequence>
<dbReference type="SUPFAM" id="SSF51735">
    <property type="entry name" value="NAD(P)-binding Rossmann-fold domains"/>
    <property type="match status" value="1"/>
</dbReference>
<evidence type="ECO:0000313" key="5">
    <source>
        <dbReference type="EMBL" id="OKH92052.1"/>
    </source>
</evidence>
<dbReference type="Gene3D" id="1.10.1040.10">
    <property type="entry name" value="N-(1-d-carboxylethyl)-l-norvaline Dehydrogenase, domain 2"/>
    <property type="match status" value="1"/>
</dbReference>
<dbReference type="InterPro" id="IPR051265">
    <property type="entry name" value="HIBADH-related_NP60_sf"/>
</dbReference>